<feature type="compositionally biased region" description="Acidic residues" evidence="1">
    <location>
        <begin position="14"/>
        <end position="23"/>
    </location>
</feature>
<protein>
    <submittedName>
        <fullName evidence="3">Uncharacterized protein</fullName>
    </submittedName>
</protein>
<name>D3BBU8_HETP5</name>
<dbReference type="InParanoid" id="D3BBU8"/>
<sequence length="1057" mass="122287">MSNAIKRNNKSENQDIDEYEEVVGDYVSSNNNNNNNNNSNSQQDNLSSSTGSIGTTLKDPQRYIFNDVEVDSKSVDLNEIVNKTPKLSLLPLKLSSSKLDLEPIDNTSEEDDTDDTDDKEEVEGLIEDEKEQQNSSLDNINKIDNLVVESKSKYIDSNDESDSNNNSSSSSSSSNGDEYEEDDEEDEHDEQHLEIADTTIPVSPASTNSSTTEDGIEDTHDDSNNNTTANTPTERNPFTLENKQSREIYTSKILDRQKSLENVPSYFSPNKPLINKTTSEDLLTSQKNQILKELFRNVASELDDSVLEYLQCVENKQSSPMRPKNFTSFSPLHLSADNVSLPPMTLLNEYSDSPIQITKLPHPPTAFDKSQYHSYPILDDKSTPTIYYYQLISQYFYNVPSEVDRFRPLLHSLWNNHWFFLIFSSLFNQWILEYRLSLIPQVNVFIKATNRLFWHDMDNNTQRFKDVYLLLKKKLLDGSLWRGLNEATNPNDEPLMLRNRRIWIDFYHIITVFYFYYELEVDQQSLDAFTNRVHIEYQDYINEKKEAEADQQLTVNDIFVRGIIRQLYLIKTEEVLIKYIELSILFKDWNLNAVTKIKLQSCLYSFSKPGSPFHMPRGVRVISRKSLDILFPDGKISRYTVNLFFRLLHPYYSAGSIVHWIVETTKSYIPALHNITYPIQQQRQQRQQQYDLRAYQNVFSTFLFQRLPNELREYSIFLSVAVISLVIVFFVFMGLIIFAGTRAAPQRSSSAKKNKSKKLGNWNERSVRLRTKVDDQFGLSSPFDSEHISSRNGSIDVYRSRKAGQSALPVLSLNSHASIPSPTITKQSNYSEKLERKANHEKNASRRKSIEPKYSYIEFDEDSCYDTEYTSSSMSSEEEIQQHHQHQPKNLLRTNSGRRIQLDQDTMMSNREKKTVMESDDDYDYDNGGYLDEEDEDSEEFVDSEEESEDEYEEVYVKVDNVGKKRGRGRPPRKSLQKSMSSSSSESEEDEQQEDNGMKKAGLIDYKDLPKPGTSRKKTSPERFADLVFEDSGPGSYKIKIVKKIKNNYLQVNIYYD</sequence>
<dbReference type="Proteomes" id="UP000001396">
    <property type="component" value="Unassembled WGS sequence"/>
</dbReference>
<dbReference type="RefSeq" id="XP_020433249.1">
    <property type="nucleotide sequence ID" value="XM_020576837.1"/>
</dbReference>
<feature type="compositionally biased region" description="Basic and acidic residues" evidence="1">
    <location>
        <begin position="832"/>
        <end position="848"/>
    </location>
</feature>
<feature type="compositionally biased region" description="Basic residues" evidence="1">
    <location>
        <begin position="964"/>
        <end position="976"/>
    </location>
</feature>
<feature type="compositionally biased region" description="Polar residues" evidence="1">
    <location>
        <begin position="818"/>
        <end position="831"/>
    </location>
</feature>
<dbReference type="EMBL" id="ADBJ01000026">
    <property type="protein sequence ID" value="EFA81131.1"/>
    <property type="molecule type" value="Genomic_DNA"/>
</dbReference>
<feature type="compositionally biased region" description="Acidic residues" evidence="1">
    <location>
        <begin position="107"/>
        <end position="130"/>
    </location>
</feature>
<reference evidence="3 4" key="1">
    <citation type="journal article" date="2011" name="Genome Res.">
        <title>Phylogeny-wide analysis of social amoeba genomes highlights ancient origins for complex intercellular communication.</title>
        <authorList>
            <person name="Heidel A.J."/>
            <person name="Lawal H.M."/>
            <person name="Felder M."/>
            <person name="Schilde C."/>
            <person name="Helps N.R."/>
            <person name="Tunggal B."/>
            <person name="Rivero F."/>
            <person name="John U."/>
            <person name="Schleicher M."/>
            <person name="Eichinger L."/>
            <person name="Platzer M."/>
            <person name="Noegel A.A."/>
            <person name="Schaap P."/>
            <person name="Gloeckner G."/>
        </authorList>
    </citation>
    <scope>NUCLEOTIDE SEQUENCE [LARGE SCALE GENOMIC DNA]</scope>
    <source>
        <strain evidence="4">ATCC 26659 / Pp 5 / PN500</strain>
    </source>
</reference>
<feature type="compositionally biased region" description="Low complexity" evidence="1">
    <location>
        <begin position="28"/>
        <end position="56"/>
    </location>
</feature>
<keyword evidence="2" id="KW-0812">Transmembrane</keyword>
<feature type="transmembrane region" description="Helical" evidence="2">
    <location>
        <begin position="714"/>
        <end position="739"/>
    </location>
</feature>
<feature type="region of interest" description="Disordered" evidence="1">
    <location>
        <begin position="101"/>
        <end position="142"/>
    </location>
</feature>
<accession>D3BBU8</accession>
<keyword evidence="4" id="KW-1185">Reference proteome</keyword>
<dbReference type="PANTHER" id="PTHR48146">
    <property type="entry name" value="K-STIMULATED PYROPHOSPHATE-ENERGIZED SODIUM PUMP PROTEIN"/>
    <property type="match status" value="1"/>
</dbReference>
<keyword evidence="2" id="KW-0472">Membrane</keyword>
<feature type="region of interest" description="Disordered" evidence="1">
    <location>
        <begin position="867"/>
        <end position="1020"/>
    </location>
</feature>
<organism evidence="3 4">
    <name type="scientific">Heterostelium pallidum (strain ATCC 26659 / Pp 5 / PN500)</name>
    <name type="common">Cellular slime mold</name>
    <name type="synonym">Polysphondylium pallidum</name>
    <dbReference type="NCBI Taxonomy" id="670386"/>
    <lineage>
        <taxon>Eukaryota</taxon>
        <taxon>Amoebozoa</taxon>
        <taxon>Evosea</taxon>
        <taxon>Eumycetozoa</taxon>
        <taxon>Dictyostelia</taxon>
        <taxon>Acytosteliales</taxon>
        <taxon>Acytosteliaceae</taxon>
        <taxon>Heterostelium</taxon>
    </lineage>
</organism>
<feature type="compositionally biased region" description="Polar residues" evidence="1">
    <location>
        <begin position="200"/>
        <end position="213"/>
    </location>
</feature>
<keyword evidence="2" id="KW-1133">Transmembrane helix</keyword>
<gene>
    <name evidence="3" type="ORF">PPL_05968</name>
</gene>
<feature type="compositionally biased region" description="Low complexity" evidence="1">
    <location>
        <begin position="163"/>
        <end position="176"/>
    </location>
</feature>
<evidence type="ECO:0000313" key="3">
    <source>
        <dbReference type="EMBL" id="EFA81131.1"/>
    </source>
</evidence>
<evidence type="ECO:0000256" key="2">
    <source>
        <dbReference type="SAM" id="Phobius"/>
    </source>
</evidence>
<feature type="compositionally biased region" description="Acidic residues" evidence="1">
    <location>
        <begin position="918"/>
        <end position="954"/>
    </location>
</feature>
<feature type="compositionally biased region" description="Acidic residues" evidence="1">
    <location>
        <begin position="177"/>
        <end position="188"/>
    </location>
</feature>
<comment type="caution">
    <text evidence="3">The sequence shown here is derived from an EMBL/GenBank/DDBJ whole genome shotgun (WGS) entry which is preliminary data.</text>
</comment>
<dbReference type="AlphaFoldDB" id="D3BBU8"/>
<dbReference type="PANTHER" id="PTHR48146:SF2">
    <property type="entry name" value="K-STIMULATED PYROPHOSPHATE-ENERGIZED SODIUM PUMP PROTEIN"/>
    <property type="match status" value="1"/>
</dbReference>
<proteinExistence type="predicted"/>
<feature type="compositionally biased region" description="Polar residues" evidence="1">
    <location>
        <begin position="892"/>
        <end position="909"/>
    </location>
</feature>
<evidence type="ECO:0000256" key="1">
    <source>
        <dbReference type="SAM" id="MobiDB-lite"/>
    </source>
</evidence>
<feature type="region of interest" description="Disordered" evidence="1">
    <location>
        <begin position="1"/>
        <end position="57"/>
    </location>
</feature>
<feature type="compositionally biased region" description="Polar residues" evidence="1">
    <location>
        <begin position="224"/>
        <end position="242"/>
    </location>
</feature>
<dbReference type="GeneID" id="31361452"/>
<evidence type="ECO:0000313" key="4">
    <source>
        <dbReference type="Proteomes" id="UP000001396"/>
    </source>
</evidence>
<feature type="region of interest" description="Disordered" evidence="1">
    <location>
        <begin position="155"/>
        <end position="246"/>
    </location>
</feature>
<feature type="region of interest" description="Disordered" evidence="1">
    <location>
        <begin position="818"/>
        <end position="848"/>
    </location>
</feature>